<dbReference type="InterPro" id="IPR001680">
    <property type="entry name" value="WD40_rpt"/>
</dbReference>
<organism evidence="13 14">
    <name type="scientific">Babesia ovis</name>
    <dbReference type="NCBI Taxonomy" id="5869"/>
    <lineage>
        <taxon>Eukaryota</taxon>
        <taxon>Sar</taxon>
        <taxon>Alveolata</taxon>
        <taxon>Apicomplexa</taxon>
        <taxon>Aconoidasida</taxon>
        <taxon>Piroplasmida</taxon>
        <taxon>Babesiidae</taxon>
        <taxon>Babesia</taxon>
    </lineage>
</organism>
<proteinExistence type="predicted"/>
<dbReference type="Gene3D" id="2.130.10.10">
    <property type="entry name" value="YVTN repeat-like/Quinoprotein amine dehydrogenase"/>
    <property type="match status" value="2"/>
</dbReference>
<dbReference type="GO" id="GO:0015031">
    <property type="term" value="P:protein transport"/>
    <property type="evidence" value="ECO:0007669"/>
    <property type="project" value="UniProtKB-KW"/>
</dbReference>
<dbReference type="GO" id="GO:0006888">
    <property type="term" value="P:endoplasmic reticulum to Golgi vesicle-mediated transport"/>
    <property type="evidence" value="ECO:0007669"/>
    <property type="project" value="TreeGrafter"/>
</dbReference>
<keyword evidence="14" id="KW-1185">Reference proteome</keyword>
<dbReference type="GO" id="GO:0003400">
    <property type="term" value="P:regulation of COPII vesicle coating"/>
    <property type="evidence" value="ECO:0007669"/>
    <property type="project" value="TreeGrafter"/>
</dbReference>
<feature type="region of interest" description="Disordered" evidence="11">
    <location>
        <begin position="293"/>
        <end position="321"/>
    </location>
</feature>
<evidence type="ECO:0000256" key="2">
    <source>
        <dbReference type="ARBA" id="ARBA00022448"/>
    </source>
</evidence>
<reference evidence="13" key="1">
    <citation type="submission" date="2019-12" db="EMBL/GenBank/DDBJ databases">
        <title>Genome sequence of Babesia ovis.</title>
        <authorList>
            <person name="Yamagishi J."/>
            <person name="Sevinc F."/>
            <person name="Xuan X."/>
        </authorList>
    </citation>
    <scope>NUCLEOTIDE SEQUENCE</scope>
    <source>
        <strain evidence="13">Selcuk</strain>
    </source>
</reference>
<evidence type="ECO:0000256" key="9">
    <source>
        <dbReference type="ARBA" id="ARBA00022989"/>
    </source>
</evidence>
<sequence length="539" mass="59665">MGTVKLLKYPIYALATDGQYLVTSGGGGGEEYGISDRVEFYSISDVGGRAELLQKGSIVDQIGVLDSVEFIEIHNLWMGSVNNGTVFFSYRPSNGVNVYGRVLIARKKNDAQQTVAKFCRGSRYFITGNSDGTVCMWKLSNRFMEMMDELEENITDGTRTPTAHTDNYAPSDDLAGVNQESIPITVKTSRSRSSSVAPSEIDNTIMKTSDEETVVDDDAIESRKEKDTVDDTSATSEVDDLASTGRSITTEICDTVPVSPTTDTAPRHTLLPEKALEIPNAFPLLASFDAENSGNDGYTNGNTTTDHGDEHTDGDSDSDNIYFHQLPGTERNVAVKFAMFKCHANEVTDCDICHDARIAIAVSRDKMVLYQVSPPKILYKQKSTMAFKFARFINMNCQNGFYQFLTIEWDSKRPCESVVGMWRYTAETNSALLVKSSSLGRDPCSAMCLSPDEVYFALGFGTGDVGVYDVRSLQCLVHEQRHQLPVTDVAFLGDKLVSSGADFYVIIKRIQRSYFLTVLTIIIPIIAYLIYIFRHRASL</sequence>
<keyword evidence="3" id="KW-0853">WD repeat</keyword>
<feature type="region of interest" description="Disordered" evidence="11">
    <location>
        <begin position="218"/>
        <end position="240"/>
    </location>
</feature>
<evidence type="ECO:0000256" key="1">
    <source>
        <dbReference type="ARBA" id="ARBA00004389"/>
    </source>
</evidence>
<dbReference type="GO" id="GO:0005085">
    <property type="term" value="F:guanyl-nucleotide exchange factor activity"/>
    <property type="evidence" value="ECO:0007669"/>
    <property type="project" value="InterPro"/>
</dbReference>
<feature type="compositionally biased region" description="Polar residues" evidence="11">
    <location>
        <begin position="156"/>
        <end position="165"/>
    </location>
</feature>
<keyword evidence="2" id="KW-0813">Transport</keyword>
<feature type="compositionally biased region" description="Low complexity" evidence="11">
    <location>
        <begin position="293"/>
        <end position="305"/>
    </location>
</feature>
<dbReference type="GO" id="GO:0005789">
    <property type="term" value="C:endoplasmic reticulum membrane"/>
    <property type="evidence" value="ECO:0007669"/>
    <property type="project" value="UniProtKB-SubCell"/>
</dbReference>
<evidence type="ECO:0000256" key="3">
    <source>
        <dbReference type="ARBA" id="ARBA00022574"/>
    </source>
</evidence>
<evidence type="ECO:0000256" key="7">
    <source>
        <dbReference type="ARBA" id="ARBA00022892"/>
    </source>
</evidence>
<dbReference type="SUPFAM" id="SSF50978">
    <property type="entry name" value="WD40 repeat-like"/>
    <property type="match status" value="1"/>
</dbReference>
<feature type="region of interest" description="Disordered" evidence="11">
    <location>
        <begin position="156"/>
        <end position="175"/>
    </location>
</feature>
<dbReference type="OrthoDB" id="10248252at2759"/>
<dbReference type="Pfam" id="PF00400">
    <property type="entry name" value="WD40"/>
    <property type="match status" value="1"/>
</dbReference>
<dbReference type="SMART" id="SM00320">
    <property type="entry name" value="WD40"/>
    <property type="match status" value="4"/>
</dbReference>
<evidence type="ECO:0000256" key="5">
    <source>
        <dbReference type="ARBA" id="ARBA00022737"/>
    </source>
</evidence>
<feature type="transmembrane region" description="Helical" evidence="12">
    <location>
        <begin position="514"/>
        <end position="533"/>
    </location>
</feature>
<keyword evidence="7" id="KW-0931">ER-Golgi transport</keyword>
<dbReference type="InterPro" id="IPR015943">
    <property type="entry name" value="WD40/YVTN_repeat-like_dom_sf"/>
</dbReference>
<dbReference type="PANTHER" id="PTHR23284">
    <property type="entry name" value="PROLACTIN REGULATORY ELEMENT BINDING PROTEIN"/>
    <property type="match status" value="1"/>
</dbReference>
<name>A0A9W5TD20_BABOV</name>
<keyword evidence="9 12" id="KW-1133">Transmembrane helix</keyword>
<protein>
    <submittedName>
        <fullName evidence="13">Guanine nucleotide-exchange factor</fullName>
    </submittedName>
</protein>
<evidence type="ECO:0000256" key="11">
    <source>
        <dbReference type="SAM" id="MobiDB-lite"/>
    </source>
</evidence>
<keyword evidence="6" id="KW-0256">Endoplasmic reticulum</keyword>
<keyword evidence="5" id="KW-0677">Repeat</keyword>
<evidence type="ECO:0000256" key="12">
    <source>
        <dbReference type="SAM" id="Phobius"/>
    </source>
</evidence>
<dbReference type="InterPro" id="IPR045260">
    <property type="entry name" value="Sec12-like"/>
</dbReference>
<keyword evidence="10 12" id="KW-0472">Membrane</keyword>
<dbReference type="InterPro" id="IPR036322">
    <property type="entry name" value="WD40_repeat_dom_sf"/>
</dbReference>
<evidence type="ECO:0000256" key="8">
    <source>
        <dbReference type="ARBA" id="ARBA00022927"/>
    </source>
</evidence>
<evidence type="ECO:0000256" key="6">
    <source>
        <dbReference type="ARBA" id="ARBA00022824"/>
    </source>
</evidence>
<evidence type="ECO:0000313" key="13">
    <source>
        <dbReference type="EMBL" id="GFE55568.1"/>
    </source>
</evidence>
<dbReference type="EMBL" id="BLIY01000022">
    <property type="protein sequence ID" value="GFE55568.1"/>
    <property type="molecule type" value="Genomic_DNA"/>
</dbReference>
<evidence type="ECO:0000256" key="4">
    <source>
        <dbReference type="ARBA" id="ARBA00022692"/>
    </source>
</evidence>
<dbReference type="Proteomes" id="UP001057455">
    <property type="component" value="Unassembled WGS sequence"/>
</dbReference>
<keyword evidence="4 12" id="KW-0812">Transmembrane</keyword>
<feature type="compositionally biased region" description="Basic and acidic residues" evidence="11">
    <location>
        <begin position="220"/>
        <end position="229"/>
    </location>
</feature>
<evidence type="ECO:0000256" key="10">
    <source>
        <dbReference type="ARBA" id="ARBA00023136"/>
    </source>
</evidence>
<comment type="caution">
    <text evidence="13">The sequence shown here is derived from an EMBL/GenBank/DDBJ whole genome shotgun (WGS) entry which is preliminary data.</text>
</comment>
<comment type="subcellular location">
    <subcellularLocation>
        <location evidence="1">Endoplasmic reticulum membrane</location>
        <topology evidence="1">Single-pass membrane protein</topology>
    </subcellularLocation>
</comment>
<accession>A0A9W5TD20</accession>
<keyword evidence="8" id="KW-0653">Protein transport</keyword>
<evidence type="ECO:0000313" key="14">
    <source>
        <dbReference type="Proteomes" id="UP001057455"/>
    </source>
</evidence>
<gene>
    <name evidence="13" type="ORF">BaOVIS_029720</name>
</gene>
<dbReference type="PANTHER" id="PTHR23284:SF0">
    <property type="entry name" value="PROLACTIN REGULATORY ELEMENT-BINDING PROTEIN"/>
    <property type="match status" value="1"/>
</dbReference>
<dbReference type="AlphaFoldDB" id="A0A9W5TD20"/>